<evidence type="ECO:0000256" key="5">
    <source>
        <dbReference type="SAM" id="Phobius"/>
    </source>
</evidence>
<evidence type="ECO:0000313" key="9">
    <source>
        <dbReference type="EMBL" id="SPC12144.1"/>
    </source>
</evidence>
<dbReference type="Proteomes" id="UP000623307">
    <property type="component" value="Chromosome 2"/>
</dbReference>
<reference evidence="8 12" key="3">
    <citation type="submission" date="2021-02" db="EMBL/GenBank/DDBJ databases">
        <title>Complete Genome Sequence of Cupriavidus oxalaticus Strain Ox1, a Soil Oxalate-Degrading Species.</title>
        <authorList>
            <person name="Palmieri F."/>
            <person name="Udriet P."/>
            <person name="Deuasquier M."/>
            <person name="Beaudoing E."/>
            <person name="Johnson S.L."/>
            <person name="Davenport K.W."/>
            <person name="Chain P.S."/>
            <person name="Bindschedler S."/>
            <person name="Junier P."/>
        </authorList>
    </citation>
    <scope>NUCLEOTIDE SEQUENCE [LARGE SCALE GENOMIC DNA]</scope>
    <source>
        <strain evidence="8 12">Ox1</strain>
    </source>
</reference>
<reference evidence="9 10" key="1">
    <citation type="submission" date="2018-01" db="EMBL/GenBank/DDBJ databases">
        <authorList>
            <person name="Clerissi C."/>
        </authorList>
    </citation>
    <scope>NUCLEOTIDE SEQUENCE [LARGE SCALE GENOMIC DNA]</scope>
    <source>
        <strain evidence="9">Cupriavidus oxalaticus LMG 2235</strain>
    </source>
</reference>
<sequence length="135" mass="15144">MDAAPTPAAPGRLRQWARRLKASLLTLWFCSRHPGTPWGARLLAVLVVGYAFSPIDLIPDFIPVLGYLDDVVLVPVGIWLALRMIPPAVTEECRGRAEAWQATHAQRPRNRAAAVVIVLLWVLLAWLAWHWLTPR</sequence>
<evidence type="ECO:0000256" key="3">
    <source>
        <dbReference type="ARBA" id="ARBA00022989"/>
    </source>
</evidence>
<feature type="domain" description="DUF1232" evidence="6">
    <location>
        <begin position="40"/>
        <end position="75"/>
    </location>
</feature>
<organism evidence="7 11">
    <name type="scientific">Cupriavidus oxalaticus</name>
    <dbReference type="NCBI Taxonomy" id="96344"/>
    <lineage>
        <taxon>Bacteria</taxon>
        <taxon>Pseudomonadati</taxon>
        <taxon>Pseudomonadota</taxon>
        <taxon>Betaproteobacteria</taxon>
        <taxon>Burkholderiales</taxon>
        <taxon>Burkholderiaceae</taxon>
        <taxon>Cupriavidus</taxon>
    </lineage>
</organism>
<evidence type="ECO:0000313" key="10">
    <source>
        <dbReference type="Proteomes" id="UP000256862"/>
    </source>
</evidence>
<dbReference type="InterPro" id="IPR010652">
    <property type="entry name" value="DUF1232"/>
</dbReference>
<dbReference type="Proteomes" id="UP000256862">
    <property type="component" value="Chromosome CO2235"/>
</dbReference>
<dbReference type="RefSeq" id="WP_063241840.1">
    <property type="nucleotide sequence ID" value="NZ_CP032519.1"/>
</dbReference>
<dbReference type="OrthoDB" id="9804184at2"/>
<evidence type="ECO:0000259" key="6">
    <source>
        <dbReference type="Pfam" id="PF06803"/>
    </source>
</evidence>
<keyword evidence="2 5" id="KW-0812">Transmembrane</keyword>
<keyword evidence="12" id="KW-1185">Reference proteome</keyword>
<evidence type="ECO:0000256" key="4">
    <source>
        <dbReference type="ARBA" id="ARBA00023136"/>
    </source>
</evidence>
<evidence type="ECO:0000256" key="1">
    <source>
        <dbReference type="ARBA" id="ARBA00004127"/>
    </source>
</evidence>
<evidence type="ECO:0000313" key="12">
    <source>
        <dbReference type="Proteomes" id="UP000623307"/>
    </source>
</evidence>
<proteinExistence type="predicted"/>
<accession>A0A375FYG6</accession>
<evidence type="ECO:0000313" key="7">
    <source>
        <dbReference type="EMBL" id="QEZ46456.1"/>
    </source>
</evidence>
<dbReference type="EMBL" id="CP032519">
    <property type="protein sequence ID" value="QEZ46456.1"/>
    <property type="molecule type" value="Genomic_DNA"/>
</dbReference>
<gene>
    <name evidence="9" type="ORF">CO2235_120034</name>
    <name evidence="7" type="ORF">D2917_19605</name>
    <name evidence="8" type="ORF">JTE92_19370</name>
</gene>
<keyword evidence="4 5" id="KW-0472">Membrane</keyword>
<protein>
    <submittedName>
        <fullName evidence="7">DUF1232 domain-containing protein</fullName>
    </submittedName>
</protein>
<comment type="subcellular location">
    <subcellularLocation>
        <location evidence="1">Endomembrane system</location>
        <topology evidence="1">Multi-pass membrane protein</topology>
    </subcellularLocation>
</comment>
<feature type="transmembrane region" description="Helical" evidence="5">
    <location>
        <begin position="112"/>
        <end position="132"/>
    </location>
</feature>
<dbReference type="AlphaFoldDB" id="A0A375FYG6"/>
<evidence type="ECO:0000313" key="8">
    <source>
        <dbReference type="EMBL" id="QRQ95598.1"/>
    </source>
</evidence>
<reference evidence="7 11" key="2">
    <citation type="submission" date="2018-09" db="EMBL/GenBank/DDBJ databases">
        <title>Complete genome sequence of Cupriavidus oxalaticus T2, a bacterium capable of phenol tolerance and degradation.</title>
        <authorList>
            <person name="Yan J."/>
        </authorList>
    </citation>
    <scope>NUCLEOTIDE SEQUENCE [LARGE SCALE GENOMIC DNA]</scope>
    <source>
        <strain evidence="7 11">T2</strain>
    </source>
</reference>
<name>A0A375FYG6_9BURK</name>
<dbReference type="GeneID" id="303491719"/>
<dbReference type="EMBL" id="OGUS01000112">
    <property type="protein sequence ID" value="SPC12144.1"/>
    <property type="molecule type" value="Genomic_DNA"/>
</dbReference>
<evidence type="ECO:0000256" key="2">
    <source>
        <dbReference type="ARBA" id="ARBA00022692"/>
    </source>
</evidence>
<dbReference type="Pfam" id="PF06803">
    <property type="entry name" value="DUF1232"/>
    <property type="match status" value="1"/>
</dbReference>
<evidence type="ECO:0000313" key="11">
    <source>
        <dbReference type="Proteomes" id="UP000325743"/>
    </source>
</evidence>
<keyword evidence="3 5" id="KW-1133">Transmembrane helix</keyword>
<dbReference type="Proteomes" id="UP000325743">
    <property type="component" value="Chromosome 2"/>
</dbReference>
<dbReference type="GO" id="GO:0012505">
    <property type="term" value="C:endomembrane system"/>
    <property type="evidence" value="ECO:0007669"/>
    <property type="project" value="UniProtKB-SubCell"/>
</dbReference>
<dbReference type="EMBL" id="CP069812">
    <property type="protein sequence ID" value="QRQ95598.1"/>
    <property type="molecule type" value="Genomic_DNA"/>
</dbReference>